<name>A0ABS7BJT8_9SPHN</name>
<dbReference type="PANTHER" id="PTHR42850">
    <property type="entry name" value="METALLOPHOSPHOESTERASE"/>
    <property type="match status" value="1"/>
</dbReference>
<protein>
    <submittedName>
        <fullName evidence="2">Serine/threonine protein phosphatase</fullName>
    </submittedName>
</protein>
<dbReference type="InterPro" id="IPR004843">
    <property type="entry name" value="Calcineurin-like_PHP"/>
</dbReference>
<dbReference type="PANTHER" id="PTHR42850:SF4">
    <property type="entry name" value="ZINC-DEPENDENT ENDOPOLYPHOSPHATASE"/>
    <property type="match status" value="1"/>
</dbReference>
<dbReference type="InterPro" id="IPR029052">
    <property type="entry name" value="Metallo-depent_PP-like"/>
</dbReference>
<comment type="caution">
    <text evidence="2">The sequence shown here is derived from an EMBL/GenBank/DDBJ whole genome shotgun (WGS) entry which is preliminary data.</text>
</comment>
<gene>
    <name evidence="2" type="ORF">KZ820_03925</name>
</gene>
<dbReference type="RefSeq" id="WP_219747337.1">
    <property type="nucleotide sequence ID" value="NZ_JAHXZN010000001.1"/>
</dbReference>
<accession>A0ABS7BJT8</accession>
<feature type="domain" description="Calcineurin-like phosphoesterase" evidence="1">
    <location>
        <begin position="24"/>
        <end position="216"/>
    </location>
</feature>
<organism evidence="2 3">
    <name type="scientific">Sphingomonas citri</name>
    <dbReference type="NCBI Taxonomy" id="2862499"/>
    <lineage>
        <taxon>Bacteria</taxon>
        <taxon>Pseudomonadati</taxon>
        <taxon>Pseudomonadota</taxon>
        <taxon>Alphaproteobacteria</taxon>
        <taxon>Sphingomonadales</taxon>
        <taxon>Sphingomonadaceae</taxon>
        <taxon>Sphingomonas</taxon>
    </lineage>
</organism>
<keyword evidence="3" id="KW-1185">Reference proteome</keyword>
<dbReference type="SUPFAM" id="SSF56300">
    <property type="entry name" value="Metallo-dependent phosphatases"/>
    <property type="match status" value="1"/>
</dbReference>
<dbReference type="EMBL" id="JAHXZN010000001">
    <property type="protein sequence ID" value="MBW6529873.1"/>
    <property type="molecule type" value="Genomic_DNA"/>
</dbReference>
<dbReference type="Proteomes" id="UP000759103">
    <property type="component" value="Unassembled WGS sequence"/>
</dbReference>
<reference evidence="2 3" key="1">
    <citation type="submission" date="2021-07" db="EMBL/GenBank/DDBJ databases">
        <title>Sphingomonas sp.</title>
        <authorList>
            <person name="Feng G."/>
            <person name="Li J."/>
            <person name="Pan M."/>
        </authorList>
    </citation>
    <scope>NUCLEOTIDE SEQUENCE [LARGE SCALE GENOMIC DNA]</scope>
    <source>
        <strain evidence="2 3">RRHST34</strain>
    </source>
</reference>
<dbReference type="InterPro" id="IPR050126">
    <property type="entry name" value="Ap4A_hydrolase"/>
</dbReference>
<evidence type="ECO:0000313" key="3">
    <source>
        <dbReference type="Proteomes" id="UP000759103"/>
    </source>
</evidence>
<evidence type="ECO:0000313" key="2">
    <source>
        <dbReference type="EMBL" id="MBW6529873.1"/>
    </source>
</evidence>
<evidence type="ECO:0000259" key="1">
    <source>
        <dbReference type="Pfam" id="PF00149"/>
    </source>
</evidence>
<sequence>MLSKFLRSSRPAPAASFSVAPGERLYAIGDVHGCRDELERLLALIDADAAARGPAETSLIFLGDLVDRGPDSAGVVARLLELGRERPATRFLKGNHEEVFLLALGGDREALRLFCRVGGRETLMSYGLSREDYDALDYDELTERLPDLVPATHRDFLDSFEDLVISGDYAFVHAGIRPEVPFEEQVPADLRWIRGSFLDYRRPHPKMIVHGHTITDDIDRRANRIGIDTGAYASGKLSALGLEGTESWTLQT</sequence>
<dbReference type="Gene3D" id="3.60.21.10">
    <property type="match status" value="1"/>
</dbReference>
<dbReference type="CDD" id="cd00144">
    <property type="entry name" value="MPP_PPP_family"/>
    <property type="match status" value="1"/>
</dbReference>
<dbReference type="Pfam" id="PF00149">
    <property type="entry name" value="Metallophos"/>
    <property type="match status" value="1"/>
</dbReference>
<proteinExistence type="predicted"/>